<protein>
    <submittedName>
        <fullName evidence="1">NERD domain-containing protein</fullName>
    </submittedName>
</protein>
<dbReference type="Proteomes" id="UP000448867">
    <property type="component" value="Unassembled WGS sequence"/>
</dbReference>
<proteinExistence type="predicted"/>
<evidence type="ECO:0000313" key="2">
    <source>
        <dbReference type="Proteomes" id="UP000448867"/>
    </source>
</evidence>
<keyword evidence="2" id="KW-1185">Reference proteome</keyword>
<name>A0A7X2J070_9BACI</name>
<dbReference type="RefSeq" id="WP_154307862.1">
    <property type="nucleotide sequence ID" value="NZ_WKKI01000020.1"/>
</dbReference>
<dbReference type="OrthoDB" id="2433183at2"/>
<dbReference type="AlphaFoldDB" id="A0A7X2J070"/>
<gene>
    <name evidence="1" type="ORF">GJU40_11135</name>
</gene>
<dbReference type="EMBL" id="WKKI01000020">
    <property type="protein sequence ID" value="MRX72702.1"/>
    <property type="molecule type" value="Genomic_DNA"/>
</dbReference>
<sequence>MAQLIKLADYITRYETDIYRYPGQFIRLKKQQWKKTFSAWEEGSTENLLKQKKLQLEKMPPIEKEHALRKFRKLFKKKYEETKALEAPQILEDSAEDSMEFAFASLPNNEKELKQLFLDHIFDFQLKWASSTIFETSSVDSVFKRDSTLKYFLQTLPDQYLLLYRPVFQMKKASVELEIILISPREILCITMLEGQDNALFVESKDHFWLKKAGGGEKKVLNPYLSLNRMGNIVSSVLHDVHDRLPVKKMLLSRNGYIEANQKPFDVDIIDKRNFQSWYNSKKSYASPIKHNQLKCAKSLLIHCRSNGWKRTEWNRTPPVVLSKSSSETDGN</sequence>
<evidence type="ECO:0000313" key="1">
    <source>
        <dbReference type="EMBL" id="MRX72702.1"/>
    </source>
</evidence>
<organism evidence="1 2">
    <name type="scientific">Metabacillus lacus</name>
    <dbReference type="NCBI Taxonomy" id="1983721"/>
    <lineage>
        <taxon>Bacteria</taxon>
        <taxon>Bacillati</taxon>
        <taxon>Bacillota</taxon>
        <taxon>Bacilli</taxon>
        <taxon>Bacillales</taxon>
        <taxon>Bacillaceae</taxon>
        <taxon>Metabacillus</taxon>
    </lineage>
</organism>
<accession>A0A7X2J070</accession>
<comment type="caution">
    <text evidence="1">The sequence shown here is derived from an EMBL/GenBank/DDBJ whole genome shotgun (WGS) entry which is preliminary data.</text>
</comment>
<reference evidence="1 2" key="1">
    <citation type="submission" date="2019-11" db="EMBL/GenBank/DDBJ databases">
        <title>Bacillus lacus genome.</title>
        <authorList>
            <person name="Allen C.J."/>
            <person name="Newman J.D."/>
        </authorList>
    </citation>
    <scope>NUCLEOTIDE SEQUENCE [LARGE SCALE GENOMIC DNA]</scope>
    <source>
        <strain evidence="1 2">KCTC 33946</strain>
    </source>
</reference>